<dbReference type="Proteomes" id="UP001054252">
    <property type="component" value="Unassembled WGS sequence"/>
</dbReference>
<evidence type="ECO:0000313" key="2">
    <source>
        <dbReference type="Proteomes" id="UP001054252"/>
    </source>
</evidence>
<evidence type="ECO:0000313" key="1">
    <source>
        <dbReference type="EMBL" id="GKV21666.1"/>
    </source>
</evidence>
<dbReference type="EMBL" id="BPVZ01000058">
    <property type="protein sequence ID" value="GKV21666.1"/>
    <property type="molecule type" value="Genomic_DNA"/>
</dbReference>
<gene>
    <name evidence="1" type="ORF">SLEP1_g31623</name>
</gene>
<protein>
    <submittedName>
        <fullName evidence="1">Uncharacterized protein</fullName>
    </submittedName>
</protein>
<comment type="caution">
    <text evidence="1">The sequence shown here is derived from an EMBL/GenBank/DDBJ whole genome shotgun (WGS) entry which is preliminary data.</text>
</comment>
<organism evidence="1 2">
    <name type="scientific">Rubroshorea leprosula</name>
    <dbReference type="NCBI Taxonomy" id="152421"/>
    <lineage>
        <taxon>Eukaryota</taxon>
        <taxon>Viridiplantae</taxon>
        <taxon>Streptophyta</taxon>
        <taxon>Embryophyta</taxon>
        <taxon>Tracheophyta</taxon>
        <taxon>Spermatophyta</taxon>
        <taxon>Magnoliopsida</taxon>
        <taxon>eudicotyledons</taxon>
        <taxon>Gunneridae</taxon>
        <taxon>Pentapetalae</taxon>
        <taxon>rosids</taxon>
        <taxon>malvids</taxon>
        <taxon>Malvales</taxon>
        <taxon>Dipterocarpaceae</taxon>
        <taxon>Rubroshorea</taxon>
    </lineage>
</organism>
<name>A0AAV5K8U9_9ROSI</name>
<reference evidence="1 2" key="1">
    <citation type="journal article" date="2021" name="Commun. Biol.">
        <title>The genome of Shorea leprosula (Dipterocarpaceae) highlights the ecological relevance of drought in aseasonal tropical rainforests.</title>
        <authorList>
            <person name="Ng K.K.S."/>
            <person name="Kobayashi M.J."/>
            <person name="Fawcett J.A."/>
            <person name="Hatakeyama M."/>
            <person name="Paape T."/>
            <person name="Ng C.H."/>
            <person name="Ang C.C."/>
            <person name="Tnah L.H."/>
            <person name="Lee C.T."/>
            <person name="Nishiyama T."/>
            <person name="Sese J."/>
            <person name="O'Brien M.J."/>
            <person name="Copetti D."/>
            <person name="Mohd Noor M.I."/>
            <person name="Ong R.C."/>
            <person name="Putra M."/>
            <person name="Sireger I.Z."/>
            <person name="Indrioko S."/>
            <person name="Kosugi Y."/>
            <person name="Izuno A."/>
            <person name="Isagi Y."/>
            <person name="Lee S.L."/>
            <person name="Shimizu K.K."/>
        </authorList>
    </citation>
    <scope>NUCLEOTIDE SEQUENCE [LARGE SCALE GENOMIC DNA]</scope>
    <source>
        <strain evidence="1">214</strain>
    </source>
</reference>
<sequence length="96" mass="10684">MLVIEPVRMSDPASGDYTPANSVTCQWEEARLRTGKLLTQCTARGGDAWLELQNCQESWLNFLEAALQSRLTLPEPAIQPAIKLEPALRLFSARAK</sequence>
<keyword evidence="2" id="KW-1185">Reference proteome</keyword>
<proteinExistence type="predicted"/>
<accession>A0AAV5K8U9</accession>
<dbReference type="AlphaFoldDB" id="A0AAV5K8U9"/>